<evidence type="ECO:0000313" key="3">
    <source>
        <dbReference type="EMBL" id="TGO64021.1"/>
    </source>
</evidence>
<feature type="region of interest" description="Disordered" evidence="2">
    <location>
        <begin position="713"/>
        <end position="742"/>
    </location>
</feature>
<comment type="caution">
    <text evidence="3">The sequence shown here is derived from an EMBL/GenBank/DDBJ whole genome shotgun (WGS) entry which is preliminary data.</text>
</comment>
<dbReference type="AlphaFoldDB" id="A0A4Z1IRA3"/>
<evidence type="ECO:0000256" key="2">
    <source>
        <dbReference type="SAM" id="MobiDB-lite"/>
    </source>
</evidence>
<dbReference type="OrthoDB" id="3535797at2759"/>
<evidence type="ECO:0000256" key="1">
    <source>
        <dbReference type="SAM" id="Coils"/>
    </source>
</evidence>
<dbReference type="Proteomes" id="UP000297527">
    <property type="component" value="Unassembled WGS sequence"/>
</dbReference>
<organism evidence="3 4">
    <name type="scientific">Botryotinia convoluta</name>
    <dbReference type="NCBI Taxonomy" id="54673"/>
    <lineage>
        <taxon>Eukaryota</taxon>
        <taxon>Fungi</taxon>
        <taxon>Dikarya</taxon>
        <taxon>Ascomycota</taxon>
        <taxon>Pezizomycotina</taxon>
        <taxon>Leotiomycetes</taxon>
        <taxon>Helotiales</taxon>
        <taxon>Sclerotiniaceae</taxon>
        <taxon>Botryotinia</taxon>
    </lineage>
</organism>
<accession>A0A4Z1IRA3</accession>
<feature type="compositionally biased region" description="Low complexity" evidence="2">
    <location>
        <begin position="532"/>
        <end position="545"/>
    </location>
</feature>
<reference evidence="3 4" key="1">
    <citation type="submission" date="2017-12" db="EMBL/GenBank/DDBJ databases">
        <title>Comparative genomics of Botrytis spp.</title>
        <authorList>
            <person name="Valero-Jimenez C.A."/>
            <person name="Tapia P."/>
            <person name="Veloso J."/>
            <person name="Silva-Moreno E."/>
            <person name="Staats M."/>
            <person name="Valdes J.H."/>
            <person name="Van Kan J.A.L."/>
        </authorList>
    </citation>
    <scope>NUCLEOTIDE SEQUENCE [LARGE SCALE GENOMIC DNA]</scope>
    <source>
        <strain evidence="3 4">MUCL11595</strain>
    </source>
</reference>
<sequence length="784" mass="87613">MDESRKLKPTVENTNPYQWEMQLLAQEFNGREANSRGSNNDLADQANLQEHNVAVAKLEDRKRRAKATLDADQNLEIDVINKKYVEKSQALEAEYTKKRENLEKELFKKSGKSYKRLQKLHAKNLLQSQEFEEKAKDILQRMSKSLKEENTISTMGSNLAISVTATGAVVDTPPTSSASKSMMPVSRTERVIQDQYLVVSPDDDQSLFVDSSESELRVPPPMGASLASSLMTASLEFRPSPNDDHSIKRQKTKDLPSTSIKSETTSSMNDASYVRDFLSIHIPTQSLSMASDKPCGSHAKSCFSSMDTAGRDCNPSKENETILQNGSISPISVSTRLQPAHAQNPLVNSPTLDVSSGLPAFAQIARRGYSSSQISRTLVNAPRKTLSNAGLTDNASSMGEKQRTDYRKGQMITPLKRKASDVNLSDRYDDIEISKTGAPTQIQQKPEEVSRVREVRRSATNPSSASGASRNQSGQTPQFGRQEAIKESTSGVTGVSRSMNVEPAHMPSPVHQPSNVEAMQSRVLTPRHSNVGSSRRTTTGTRSFSSEPFRPVAIAHKPSIAEARLSFAFIPIEYISYDAGAPSRSFPVTWAGTKGSHNSRQQVSHNYRLQVMLTKNRFLHPYDGADDKSSQYPKLVVDDSWVLGGFYHRESGNCRIEIYRPRSKKEYRAEFEEGHDRVEIHSARLRIEFAKEGELDHFLQWYKKMHPNAEIRPDDRLGSLSDFHDESGKSDPTLRREIENRAQRPAPVAPVALMTSALSIDFIDFLPAEVRKYNKSRQEKFVRL</sequence>
<keyword evidence="1" id="KW-0175">Coiled coil</keyword>
<feature type="coiled-coil region" evidence="1">
    <location>
        <begin position="48"/>
        <end position="105"/>
    </location>
</feature>
<proteinExistence type="predicted"/>
<feature type="compositionally biased region" description="Polar residues" evidence="2">
    <location>
        <begin position="487"/>
        <end position="499"/>
    </location>
</feature>
<feature type="region of interest" description="Disordered" evidence="2">
    <location>
        <begin position="432"/>
        <end position="545"/>
    </location>
</feature>
<feature type="compositionally biased region" description="Basic and acidic residues" evidence="2">
    <location>
        <begin position="445"/>
        <end position="457"/>
    </location>
</feature>
<protein>
    <submittedName>
        <fullName evidence="3">Uncharacterized protein</fullName>
    </submittedName>
</protein>
<evidence type="ECO:0000313" key="4">
    <source>
        <dbReference type="Proteomes" id="UP000297527"/>
    </source>
</evidence>
<name>A0A4Z1IRA3_9HELO</name>
<feature type="region of interest" description="Disordered" evidence="2">
    <location>
        <begin position="236"/>
        <end position="266"/>
    </location>
</feature>
<keyword evidence="4" id="KW-1185">Reference proteome</keyword>
<dbReference type="EMBL" id="PQXN01000009">
    <property type="protein sequence ID" value="TGO64021.1"/>
    <property type="molecule type" value="Genomic_DNA"/>
</dbReference>
<feature type="compositionally biased region" description="Polar residues" evidence="2">
    <location>
        <begin position="255"/>
        <end position="266"/>
    </location>
</feature>
<feature type="compositionally biased region" description="Polar residues" evidence="2">
    <location>
        <begin position="459"/>
        <end position="479"/>
    </location>
</feature>
<gene>
    <name evidence="3" type="ORF">BCON_0009g00300</name>
</gene>